<dbReference type="eggNOG" id="arCOG00701">
    <property type="taxonomic scope" value="Archaea"/>
</dbReference>
<reference evidence="2 3" key="2">
    <citation type="journal article" date="2008" name="Int. J. Syst. Evol. Microbiol.">
        <title>Methanocella paludicola gen. nov., sp. nov., a methane-producing archaeon, the first isolate of the lineage 'Rice Cluster I', and proposal of the new archaeal order Methanocellales ord. nov.</title>
        <authorList>
            <person name="Sakai S."/>
            <person name="Imachi H."/>
            <person name="Hanada S."/>
            <person name="Ohashi A."/>
            <person name="Harada H."/>
            <person name="Kamagata Y."/>
        </authorList>
    </citation>
    <scope>NUCLEOTIDE SEQUENCE [LARGE SCALE GENOMIC DNA]</scope>
    <source>
        <strain evidence="3">DSM 17711 / JCM 13418 / NBRC 101707 / SANAE</strain>
    </source>
</reference>
<reference evidence="2 3" key="1">
    <citation type="journal article" date="2007" name="Appl. Environ. Microbiol.">
        <title>Isolation of key methanogens for global methane emission from rice paddy fields: a novel isolate affiliated with the clone cluster rice cluster I.</title>
        <authorList>
            <person name="Sakai S."/>
            <person name="Imachi H."/>
            <person name="Sekiguchi Y."/>
            <person name="Ohashi A."/>
            <person name="Harada H."/>
            <person name="Kamagata Y."/>
        </authorList>
    </citation>
    <scope>NUCLEOTIDE SEQUENCE [LARGE SCALE GENOMIC DNA]</scope>
    <source>
        <strain evidence="3">DSM 17711 / JCM 13418 / NBRC 101707 / SANAE</strain>
    </source>
</reference>
<dbReference type="PATRIC" id="fig|304371.9.peg.2475"/>
<dbReference type="AlphaFoldDB" id="D1Z1C7"/>
<name>D1Z1C7_METPS</name>
<dbReference type="PANTHER" id="PTHR46211:SF8">
    <property type="entry name" value="PHOSPHODIESTERASE"/>
    <property type="match status" value="1"/>
</dbReference>
<dbReference type="PANTHER" id="PTHR46211">
    <property type="entry name" value="GLYCEROPHOSPHORYL DIESTER PHOSPHODIESTERASE"/>
    <property type="match status" value="1"/>
</dbReference>
<evidence type="ECO:0000259" key="1">
    <source>
        <dbReference type="PROSITE" id="PS51704"/>
    </source>
</evidence>
<dbReference type="Proteomes" id="UP000001882">
    <property type="component" value="Chromosome"/>
</dbReference>
<dbReference type="InterPro" id="IPR017946">
    <property type="entry name" value="PLC-like_Pdiesterase_TIM-brl"/>
</dbReference>
<evidence type="ECO:0000313" key="3">
    <source>
        <dbReference type="Proteomes" id="UP000001882"/>
    </source>
</evidence>
<evidence type="ECO:0000313" key="2">
    <source>
        <dbReference type="EMBL" id="BAI62499.1"/>
    </source>
</evidence>
<protein>
    <submittedName>
        <fullName evidence="2">Glycerophosphoryl diester phosphodiesterase</fullName>
    </submittedName>
</protein>
<gene>
    <name evidence="2" type="ordered locus">MCP_2427</name>
</gene>
<dbReference type="GeneID" id="8682208"/>
<dbReference type="InParanoid" id="D1Z1C7"/>
<proteinExistence type="predicted"/>
<dbReference type="OrthoDB" id="19020at2157"/>
<dbReference type="GO" id="GO:0006629">
    <property type="term" value="P:lipid metabolic process"/>
    <property type="evidence" value="ECO:0007669"/>
    <property type="project" value="InterPro"/>
</dbReference>
<organism evidence="2 3">
    <name type="scientific">Methanocella paludicola (strain DSM 17711 / JCM 13418 / NBRC 101707 / SANAE)</name>
    <dbReference type="NCBI Taxonomy" id="304371"/>
    <lineage>
        <taxon>Archaea</taxon>
        <taxon>Methanobacteriati</taxon>
        <taxon>Methanobacteriota</taxon>
        <taxon>Stenosarchaea group</taxon>
        <taxon>Methanomicrobia</taxon>
        <taxon>Methanocellales</taxon>
        <taxon>Methanocellaceae</taxon>
        <taxon>Methanocella</taxon>
    </lineage>
</organism>
<dbReference type="KEGG" id="mpd:MCP_2427"/>
<accession>D1Z1C7</accession>
<dbReference type="SUPFAM" id="SSF51695">
    <property type="entry name" value="PLC-like phosphodiesterases"/>
    <property type="match status" value="1"/>
</dbReference>
<dbReference type="Pfam" id="PF03009">
    <property type="entry name" value="GDPD"/>
    <property type="match status" value="1"/>
</dbReference>
<dbReference type="InterPro" id="IPR030395">
    <property type="entry name" value="GP_PDE_dom"/>
</dbReference>
<dbReference type="EMBL" id="AP011532">
    <property type="protein sequence ID" value="BAI62499.1"/>
    <property type="molecule type" value="Genomic_DNA"/>
</dbReference>
<dbReference type="RefSeq" id="WP_012901173.1">
    <property type="nucleotide sequence ID" value="NC_013665.1"/>
</dbReference>
<feature type="domain" description="GP-PDE" evidence="1">
    <location>
        <begin position="2"/>
        <end position="228"/>
    </location>
</feature>
<dbReference type="Gene3D" id="3.20.20.190">
    <property type="entry name" value="Phosphatidylinositol (PI) phosphodiesterase"/>
    <property type="match status" value="1"/>
</dbReference>
<reference evidence="3" key="3">
    <citation type="journal article" date="2011" name="PLoS ONE">
        <title>Genome sequence of a mesophilic hydrogenotrophic methanogen Methanocella paludicola, the first cultivated representative of the order Methanocellales.</title>
        <authorList>
            <person name="Sakai S."/>
            <person name="Takaki Y."/>
            <person name="Shimamura S."/>
            <person name="Sekine M."/>
            <person name="Tajima T."/>
            <person name="Kosugi H."/>
            <person name="Ichikawa N."/>
            <person name="Tasumi E."/>
            <person name="Hiraki A.T."/>
            <person name="Shimizu A."/>
            <person name="Kato Y."/>
            <person name="Nishiko R."/>
            <person name="Mori K."/>
            <person name="Fujita N."/>
            <person name="Imachi H."/>
            <person name="Takai K."/>
        </authorList>
    </citation>
    <scope>NUCLEOTIDE SEQUENCE [LARGE SCALE GENOMIC DNA]</scope>
    <source>
        <strain evidence="3">DSM 17711 / JCM 13418 / NBRC 101707 / SANAE</strain>
    </source>
</reference>
<keyword evidence="3" id="KW-1185">Reference proteome</keyword>
<dbReference type="GO" id="GO:0008081">
    <property type="term" value="F:phosphoric diester hydrolase activity"/>
    <property type="evidence" value="ECO:0007669"/>
    <property type="project" value="InterPro"/>
</dbReference>
<dbReference type="STRING" id="304371.MCP_2427"/>
<sequence>MYQIVGHRGAPRQAPENTMLSFKRAIDIGVDWIEFDLRKTKDGVLVVIHDEKVDRTTNGEGMIRDMTLEGLQGLDAGDGQRIPSLAEVIALAKGRVGMDMEIKEAGTEEDVVDAILRSDIKSSCMVSSFILDSVKLVKEMDSGITTAAIMDKMPDDPRHCLDMLSGMRADAVMLSKKIATPPFVGQIRRQGLKVGIWNADTLDEIEKFAAMDPYYLCSNYPERLVEFRQVHAVI</sequence>
<dbReference type="PROSITE" id="PS51704">
    <property type="entry name" value="GP_PDE"/>
    <property type="match status" value="1"/>
</dbReference>